<sequence length="251" mass="27497">MDFACPPAPCLMPLALEFDPVSVPGFTPQPSHWFIQPEPAWLSSPPGIIVKRTITALCVPVTASADSLEDLDQSAIQLQSVGRFLINCLDHFLLWILCLIPRLRRLVALSNSLQILSFIQPLTSLSVLSGSWKLTAVLLLSDPQLLNKPFYLSLCVWLNLGSLSLVVIVKSGQKMDPSPAQQWRTNVDHSIAHLDSGMREIISMLCSMTPASTPAPSQPVSPRVPDLSVVVREPRLTPPELFKGDPAQCFS</sequence>
<comment type="caution">
    <text evidence="1">The sequence shown here is derived from an EMBL/GenBank/DDBJ whole genome shotgun (WGS) entry which is preliminary data.</text>
</comment>
<gene>
    <name evidence="1" type="ORF">AMECASPLE_035984</name>
</gene>
<name>A0ABV1A5G1_9TELE</name>
<evidence type="ECO:0000313" key="1">
    <source>
        <dbReference type="EMBL" id="MEQ2312886.1"/>
    </source>
</evidence>
<protein>
    <submittedName>
        <fullName evidence="1">Uncharacterized protein</fullName>
    </submittedName>
</protein>
<dbReference type="EMBL" id="JAHRIP010080767">
    <property type="protein sequence ID" value="MEQ2312886.1"/>
    <property type="molecule type" value="Genomic_DNA"/>
</dbReference>
<reference evidence="1 2" key="1">
    <citation type="submission" date="2021-06" db="EMBL/GenBank/DDBJ databases">
        <authorList>
            <person name="Palmer J.M."/>
        </authorList>
    </citation>
    <scope>NUCLEOTIDE SEQUENCE [LARGE SCALE GENOMIC DNA]</scope>
    <source>
        <strain evidence="1 2">AS_MEX2019</strain>
        <tissue evidence="1">Muscle</tissue>
    </source>
</reference>
<dbReference type="Proteomes" id="UP001469553">
    <property type="component" value="Unassembled WGS sequence"/>
</dbReference>
<evidence type="ECO:0000313" key="2">
    <source>
        <dbReference type="Proteomes" id="UP001469553"/>
    </source>
</evidence>
<keyword evidence="2" id="KW-1185">Reference proteome</keyword>
<accession>A0ABV1A5G1</accession>
<proteinExistence type="predicted"/>
<organism evidence="1 2">
    <name type="scientific">Ameca splendens</name>
    <dbReference type="NCBI Taxonomy" id="208324"/>
    <lineage>
        <taxon>Eukaryota</taxon>
        <taxon>Metazoa</taxon>
        <taxon>Chordata</taxon>
        <taxon>Craniata</taxon>
        <taxon>Vertebrata</taxon>
        <taxon>Euteleostomi</taxon>
        <taxon>Actinopterygii</taxon>
        <taxon>Neopterygii</taxon>
        <taxon>Teleostei</taxon>
        <taxon>Neoteleostei</taxon>
        <taxon>Acanthomorphata</taxon>
        <taxon>Ovalentaria</taxon>
        <taxon>Atherinomorphae</taxon>
        <taxon>Cyprinodontiformes</taxon>
        <taxon>Goodeidae</taxon>
        <taxon>Ameca</taxon>
    </lineage>
</organism>